<comment type="caution">
    <text evidence="2">The sequence shown here is derived from an EMBL/GenBank/DDBJ whole genome shotgun (WGS) entry which is preliminary data.</text>
</comment>
<sequence length="744" mass="82749">MEPRVTTLTERILSETISFINWAVGAIAECSVLPMIEGDTRHLLKGNEFAPVDYGLVETPPALEGCPAADRAFELWRRYPDLRNEVRGVEFKCFGDSVTRVAQERPRHTIALTPSQQQHAAAVLVYSCTTPRLIRVIPAWFFDYAFTYSRVCTVAEPIGAAYHCRIATRAPVVWDAFAMPIACLGKDLNDILAFCQGKSAHWSNSFRGWSYEHCPRPRPCGIEEQLIGSGVGIDPDAWWIDDICTHFATYGRYHDARKLDLRPGVGDFAFVRRATGEMYSAELKRAVTSLGAEGEICCVSRFRDDIEATVRGRYFSALNPVDIYLLELRRPQWGWLLLPQNILPDSWFDGSAESQAGRGRLLRWKPDSADFFARHRIHANPSDGEVFVAQADRILNRYSNLHARPRPYCLPLGVLNLEAGEGSLDDGASRGSGSAAGSEGPRAAAPRAGWTPKTRPSWSQLTFDSTEAGRYNRQCEKLGWGSFYPLQAHPAESYVFTPFLNQEFALGHPDTPFIKVRFACISLVDSLAAISLHGRRAFERATRQGERSIVVLAPSLATGGRQAGTLREQASIRYVIPSEQLASPDLAARFEAAARRGATITNPVPLPLRDGELIDVYAVPLEMVVFKLFDLFQQLGGAGTQFFGIDQSFGTERLRCGCTINVQEYITNQSSLLRAWVEAAQTMARTGGTQARPRGMTQRRSARTCEHCRSLKLGCSLDASGEQERCDRCKGEDRLCVVEKHLEK</sequence>
<dbReference type="GeneID" id="30009347"/>
<feature type="region of interest" description="Disordered" evidence="1">
    <location>
        <begin position="425"/>
        <end position="462"/>
    </location>
</feature>
<accession>A0A178ZK58</accession>
<dbReference type="RefSeq" id="XP_018693544.1">
    <property type="nucleotide sequence ID" value="XM_018836691.1"/>
</dbReference>
<name>A0A178ZK58_9EURO</name>
<dbReference type="AlphaFoldDB" id="A0A178ZK58"/>
<evidence type="ECO:0000313" key="3">
    <source>
        <dbReference type="Proteomes" id="UP000078343"/>
    </source>
</evidence>
<dbReference type="EMBL" id="LVYI01000004">
    <property type="protein sequence ID" value="OAP60177.1"/>
    <property type="molecule type" value="Genomic_DNA"/>
</dbReference>
<evidence type="ECO:0000256" key="1">
    <source>
        <dbReference type="SAM" id="MobiDB-lite"/>
    </source>
</evidence>
<keyword evidence="3" id="KW-1185">Reference proteome</keyword>
<gene>
    <name evidence="2" type="ORF">AYL99_05179</name>
</gene>
<feature type="compositionally biased region" description="Low complexity" evidence="1">
    <location>
        <begin position="429"/>
        <end position="449"/>
    </location>
</feature>
<proteinExistence type="predicted"/>
<dbReference type="Proteomes" id="UP000078343">
    <property type="component" value="Unassembled WGS sequence"/>
</dbReference>
<reference evidence="2 3" key="1">
    <citation type="submission" date="2016-04" db="EMBL/GenBank/DDBJ databases">
        <title>Draft genome of Fonsecaea erecta CBS 125763.</title>
        <authorList>
            <person name="Weiss V.A."/>
            <person name="Vicente V.A."/>
            <person name="Raittz R.T."/>
            <person name="Moreno L.F."/>
            <person name="De Souza E.M."/>
            <person name="Pedrosa F.O."/>
            <person name="Steffens M.B."/>
            <person name="Faoro H."/>
            <person name="Tadra-Sfeir M.Z."/>
            <person name="Najafzadeh M.J."/>
            <person name="Felipe M.S."/>
            <person name="Teixeira M."/>
            <person name="Sun J."/>
            <person name="Xi L."/>
            <person name="Gomes R."/>
            <person name="De Azevedo C.M."/>
            <person name="Salgado C.G."/>
            <person name="Da Silva M.B."/>
            <person name="Nascimento M.F."/>
            <person name="Queiroz-Telles F."/>
            <person name="Attili D.S."/>
            <person name="Gorbushina A."/>
        </authorList>
    </citation>
    <scope>NUCLEOTIDE SEQUENCE [LARGE SCALE GENOMIC DNA]</scope>
    <source>
        <strain evidence="2 3">CBS 125763</strain>
    </source>
</reference>
<organism evidence="2 3">
    <name type="scientific">Fonsecaea erecta</name>
    <dbReference type="NCBI Taxonomy" id="1367422"/>
    <lineage>
        <taxon>Eukaryota</taxon>
        <taxon>Fungi</taxon>
        <taxon>Dikarya</taxon>
        <taxon>Ascomycota</taxon>
        <taxon>Pezizomycotina</taxon>
        <taxon>Eurotiomycetes</taxon>
        <taxon>Chaetothyriomycetidae</taxon>
        <taxon>Chaetothyriales</taxon>
        <taxon>Herpotrichiellaceae</taxon>
        <taxon>Fonsecaea</taxon>
    </lineage>
</organism>
<evidence type="ECO:0000313" key="2">
    <source>
        <dbReference type="EMBL" id="OAP60177.1"/>
    </source>
</evidence>
<dbReference type="OrthoDB" id="10532532at2759"/>
<protein>
    <submittedName>
        <fullName evidence="2">Uncharacterized protein</fullName>
    </submittedName>
</protein>